<name>A0A504YLP6_FASGI</name>
<dbReference type="Proteomes" id="UP000316759">
    <property type="component" value="Unassembled WGS sequence"/>
</dbReference>
<keyword evidence="2" id="KW-1185">Reference proteome</keyword>
<proteinExistence type="predicted"/>
<dbReference type="EMBL" id="SUNJ01007236">
    <property type="protein sequence ID" value="TPP62174.1"/>
    <property type="molecule type" value="Genomic_DNA"/>
</dbReference>
<evidence type="ECO:0000313" key="2">
    <source>
        <dbReference type="Proteomes" id="UP000316759"/>
    </source>
</evidence>
<dbReference type="OrthoDB" id="74835at2759"/>
<dbReference type="AlphaFoldDB" id="A0A504YLP6"/>
<comment type="caution">
    <text evidence="1">The sequence shown here is derived from an EMBL/GenBank/DDBJ whole genome shotgun (WGS) entry which is preliminary data.</text>
</comment>
<evidence type="ECO:0000313" key="1">
    <source>
        <dbReference type="EMBL" id="TPP62174.1"/>
    </source>
</evidence>
<reference evidence="1 2" key="1">
    <citation type="submission" date="2019-04" db="EMBL/GenBank/DDBJ databases">
        <title>Annotation for the trematode Fasciola gigantica.</title>
        <authorList>
            <person name="Choi Y.-J."/>
        </authorList>
    </citation>
    <scope>NUCLEOTIDE SEQUENCE [LARGE SCALE GENOMIC DNA]</scope>
    <source>
        <strain evidence="1">Uganda_cow_1</strain>
    </source>
</reference>
<gene>
    <name evidence="1" type="ORF">FGIG_02401</name>
</gene>
<sequence length="234" mass="25453">MTAGKDSGCIRPIFNTSLLNNSEHSASDANQLPKFWEASEDSSLLWQPDALDIYRRFFDDEERERSVNAEETLQKLVSEGEAFEEPAILDISKNVPHHKLSGSALDKLLGAPTFPAAPITLFSSSGDIWSCETIANLPSVRSQQKAPSQKASIKLMDLIHQIAQTKGSFEVIENAVKSQTLEVLASLIQLPGVSEPHPLALSPALTMPTPFPPNKTRLDFDGLANAASNLSQSD</sequence>
<protein>
    <submittedName>
        <fullName evidence="1">Uncharacterized protein</fullName>
    </submittedName>
</protein>
<accession>A0A504YLP6</accession>
<organism evidence="1 2">
    <name type="scientific">Fasciola gigantica</name>
    <name type="common">Giant liver fluke</name>
    <dbReference type="NCBI Taxonomy" id="46835"/>
    <lineage>
        <taxon>Eukaryota</taxon>
        <taxon>Metazoa</taxon>
        <taxon>Spiralia</taxon>
        <taxon>Lophotrochozoa</taxon>
        <taxon>Platyhelminthes</taxon>
        <taxon>Trematoda</taxon>
        <taxon>Digenea</taxon>
        <taxon>Plagiorchiida</taxon>
        <taxon>Echinostomata</taxon>
        <taxon>Echinostomatoidea</taxon>
        <taxon>Fasciolidae</taxon>
        <taxon>Fasciola</taxon>
    </lineage>
</organism>